<dbReference type="SUPFAM" id="SSF56300">
    <property type="entry name" value="Metallo-dependent phosphatases"/>
    <property type="match status" value="1"/>
</dbReference>
<feature type="binding site" evidence="6">
    <location>
        <position position="180"/>
    </location>
    <ligand>
        <name>Fe cation</name>
        <dbReference type="ChEBI" id="CHEBI:24875"/>
        <label>2</label>
    </ligand>
</feature>
<feature type="binding site" evidence="6">
    <location>
        <position position="44"/>
    </location>
    <ligand>
        <name>Fe cation</name>
        <dbReference type="ChEBI" id="CHEBI:24875"/>
        <label>1</label>
    </ligand>
</feature>
<dbReference type="PIRSF" id="PIRSF004789">
    <property type="entry name" value="DR1281"/>
    <property type="match status" value="1"/>
</dbReference>
<dbReference type="EMBL" id="JACPSX010000060">
    <property type="protein sequence ID" value="MBI3014163.1"/>
    <property type="molecule type" value="Genomic_DNA"/>
</dbReference>
<feature type="binding site" evidence="6">
    <location>
        <position position="155"/>
    </location>
    <ligand>
        <name>Fe cation</name>
        <dbReference type="ChEBI" id="CHEBI:24875"/>
        <label>2</label>
    </ligand>
</feature>
<dbReference type="PANTHER" id="PTHR36303:SF1">
    <property type="entry name" value="2',3'-CYCLIC-NUCLEOTIDE 2'-PHOSPHODIESTERASE"/>
    <property type="match status" value="1"/>
</dbReference>
<dbReference type="FunFam" id="3.60.21.10:FF:000016">
    <property type="entry name" value="Putative metallophosphoesterase"/>
    <property type="match status" value="1"/>
</dbReference>
<dbReference type="GO" id="GO:0046872">
    <property type="term" value="F:metal ion binding"/>
    <property type="evidence" value="ECO:0007669"/>
    <property type="project" value="UniProtKB-KW"/>
</dbReference>
<sequence>MPDDLKILFIGDIVGKIGRRMVAECLPLLVKEHGIDLCIANCENAAGGFGITPKVADQLFSCGVHLLTSGNHIWDKAEGIQFLEQDSRMLRPANYPPDTPGRGVAVVEAPGRERVGVLNLCGRVFLEAIDCPFRAADREIAKLRTETRIIFVDMHGEATSEKVAMGWYLDGRVSAVVGTHTHVQTADERVLPGGTAYITDVGMTGPADSIIGIRKELIIERFLTHLPRKFETARGEGQFNAVVVQVHRSTGVATHISRSYIRSAWLSQGQED</sequence>
<evidence type="ECO:0000256" key="2">
    <source>
        <dbReference type="ARBA" id="ARBA00022801"/>
    </source>
</evidence>
<dbReference type="Gene3D" id="3.60.21.10">
    <property type="match status" value="1"/>
</dbReference>
<keyword evidence="1 6" id="KW-0479">Metal-binding</keyword>
<feature type="binding site" evidence="6">
    <location>
        <position position="71"/>
    </location>
    <ligand>
        <name>Fe cation</name>
        <dbReference type="ChEBI" id="CHEBI:24875"/>
        <label>2</label>
    </ligand>
</feature>
<evidence type="ECO:0000313" key="8">
    <source>
        <dbReference type="Proteomes" id="UP000741360"/>
    </source>
</evidence>
<feature type="binding site" evidence="6">
    <location>
        <position position="43"/>
    </location>
    <ligand>
        <name>Fe cation</name>
        <dbReference type="ChEBI" id="CHEBI:24875"/>
        <label>2</label>
    </ligand>
</feature>
<evidence type="ECO:0000256" key="4">
    <source>
        <dbReference type="ARBA" id="ARBA00061401"/>
    </source>
</evidence>
<dbReference type="NCBIfam" id="TIGR00282">
    <property type="entry name" value="TIGR00282 family metallophosphoesterase"/>
    <property type="match status" value="1"/>
</dbReference>
<evidence type="ECO:0000313" key="7">
    <source>
        <dbReference type="EMBL" id="MBI3014163.1"/>
    </source>
</evidence>
<gene>
    <name evidence="7" type="ORF">HYY65_03645</name>
</gene>
<proteinExistence type="inferred from homology"/>
<feature type="binding site" evidence="6">
    <location>
        <position position="43"/>
    </location>
    <ligand>
        <name>Fe cation</name>
        <dbReference type="ChEBI" id="CHEBI:24875"/>
        <label>1</label>
    </ligand>
</feature>
<organism evidence="7 8">
    <name type="scientific">Tectimicrobiota bacterium</name>
    <dbReference type="NCBI Taxonomy" id="2528274"/>
    <lineage>
        <taxon>Bacteria</taxon>
        <taxon>Pseudomonadati</taxon>
        <taxon>Nitrospinota/Tectimicrobiota group</taxon>
        <taxon>Candidatus Tectimicrobiota</taxon>
    </lineage>
</organism>
<evidence type="ECO:0000256" key="1">
    <source>
        <dbReference type="ARBA" id="ARBA00022723"/>
    </source>
</evidence>
<dbReference type="InterPro" id="IPR029052">
    <property type="entry name" value="Metallo-depent_PP-like"/>
</dbReference>
<accession>A0A932GNH3</accession>
<evidence type="ECO:0000256" key="5">
    <source>
        <dbReference type="PIRSR" id="PIRSR004789-50"/>
    </source>
</evidence>
<keyword evidence="3" id="KW-0408">Iron</keyword>
<evidence type="ECO:0000256" key="6">
    <source>
        <dbReference type="PIRSR" id="PIRSR004789-51"/>
    </source>
</evidence>
<comment type="similarity">
    <text evidence="4">Belongs to the YmdB-like family.</text>
</comment>
<feature type="binding site" evidence="6">
    <location>
        <position position="182"/>
    </location>
    <ligand>
        <name>Fe cation</name>
        <dbReference type="ChEBI" id="CHEBI:24875"/>
        <label>1</label>
    </ligand>
</feature>
<reference evidence="7" key="1">
    <citation type="submission" date="2020-07" db="EMBL/GenBank/DDBJ databases">
        <title>Huge and variable diversity of episymbiotic CPR bacteria and DPANN archaea in groundwater ecosystems.</title>
        <authorList>
            <person name="He C.Y."/>
            <person name="Keren R."/>
            <person name="Whittaker M."/>
            <person name="Farag I.F."/>
            <person name="Doudna J."/>
            <person name="Cate J.H.D."/>
            <person name="Banfield J.F."/>
        </authorList>
    </citation>
    <scope>NUCLEOTIDE SEQUENCE</scope>
    <source>
        <strain evidence="7">NC_groundwater_717_Ag_S-0.2um_59_8</strain>
    </source>
</reference>
<dbReference type="InterPro" id="IPR005235">
    <property type="entry name" value="YmdB-like"/>
</dbReference>
<protein>
    <submittedName>
        <fullName evidence="7">TIGR00282 family metallophosphoesterase</fullName>
    </submittedName>
</protein>
<dbReference type="AlphaFoldDB" id="A0A932GNH3"/>
<feature type="binding site" evidence="6">
    <location>
        <position position="12"/>
    </location>
    <ligand>
        <name>Fe cation</name>
        <dbReference type="ChEBI" id="CHEBI:24875"/>
        <label>1</label>
    </ligand>
</feature>
<dbReference type="Proteomes" id="UP000741360">
    <property type="component" value="Unassembled WGS sequence"/>
</dbReference>
<dbReference type="Pfam" id="PF13277">
    <property type="entry name" value="YmdB"/>
    <property type="match status" value="1"/>
</dbReference>
<keyword evidence="2" id="KW-0378">Hydrolase</keyword>
<evidence type="ECO:0000256" key="3">
    <source>
        <dbReference type="ARBA" id="ARBA00023004"/>
    </source>
</evidence>
<dbReference type="CDD" id="cd07382">
    <property type="entry name" value="MPP_DR1281"/>
    <property type="match status" value="1"/>
</dbReference>
<name>A0A932GNH3_UNCTE</name>
<comment type="caution">
    <text evidence="7">The sequence shown here is derived from an EMBL/GenBank/DDBJ whole genome shotgun (WGS) entry which is preliminary data.</text>
</comment>
<dbReference type="GO" id="GO:0004113">
    <property type="term" value="F:2',3'-cyclic-nucleotide 3'-phosphodiesterase activity"/>
    <property type="evidence" value="ECO:0007669"/>
    <property type="project" value="TreeGrafter"/>
</dbReference>
<dbReference type="PANTHER" id="PTHR36303">
    <property type="entry name" value="2',3'-CYCLIC-NUCLEOTIDE 2'-PHOSPHODIESTERASE"/>
    <property type="match status" value="1"/>
</dbReference>
<feature type="active site" description="Proton donor" evidence="5">
    <location>
        <position position="72"/>
    </location>
</feature>